<name>A0AB72X4R6_9RALS</name>
<dbReference type="InterPro" id="IPR011008">
    <property type="entry name" value="Dimeric_a/b-barrel"/>
</dbReference>
<dbReference type="EMBL" id="CATWHI010000003">
    <property type="protein sequence ID" value="CAJ0740421.1"/>
    <property type="molecule type" value="Genomic_DNA"/>
</dbReference>
<feature type="domain" description="ABM" evidence="1">
    <location>
        <begin position="22"/>
        <end position="111"/>
    </location>
</feature>
<organism evidence="2 3">
    <name type="scientific">Ralstonia edaphi</name>
    <dbReference type="NCBI Taxonomy" id="3058599"/>
    <lineage>
        <taxon>Bacteria</taxon>
        <taxon>Pseudomonadati</taxon>
        <taxon>Pseudomonadota</taxon>
        <taxon>Betaproteobacteria</taxon>
        <taxon>Burkholderiales</taxon>
        <taxon>Burkholderiaceae</taxon>
        <taxon>Ralstonia</taxon>
    </lineage>
</organism>
<proteinExistence type="predicted"/>
<dbReference type="SUPFAM" id="SSF54909">
    <property type="entry name" value="Dimeric alpha+beta barrel"/>
    <property type="match status" value="1"/>
</dbReference>
<gene>
    <name evidence="2" type="ORF">R16034_02125</name>
</gene>
<accession>A0AB72X4R6</accession>
<evidence type="ECO:0000313" key="3">
    <source>
        <dbReference type="Proteomes" id="UP001189225"/>
    </source>
</evidence>
<dbReference type="Gene3D" id="3.30.70.100">
    <property type="match status" value="1"/>
</dbReference>
<dbReference type="InterPro" id="IPR007138">
    <property type="entry name" value="ABM_dom"/>
</dbReference>
<dbReference type="Proteomes" id="UP001189225">
    <property type="component" value="Unassembled WGS sequence"/>
</dbReference>
<sequence length="117" mass="13370">MARAIAGYSLLTPSNRTEHNVVFEMAHIEILAGKQREFEAAVQQALPLFARAKGCHGAELHHIVERDTSYVLLVRWNTVEDHMVDFRESDDFQEWRKLVGPFFAKAPEVVHSEVVVK</sequence>
<reference evidence="2 3" key="1">
    <citation type="submission" date="2023-07" db="EMBL/GenBank/DDBJ databases">
        <authorList>
            <person name="Peeters C."/>
        </authorList>
    </citation>
    <scope>NUCLEOTIDE SEQUENCE [LARGE SCALE GENOMIC DNA]</scope>
    <source>
        <strain evidence="2 3">R-16034</strain>
    </source>
</reference>
<dbReference type="AlphaFoldDB" id="A0AB72X4R6"/>
<evidence type="ECO:0000313" key="2">
    <source>
        <dbReference type="EMBL" id="CAJ0740421.1"/>
    </source>
</evidence>
<protein>
    <recommendedName>
        <fullName evidence="1">ABM domain-containing protein</fullName>
    </recommendedName>
</protein>
<keyword evidence="3" id="KW-1185">Reference proteome</keyword>
<dbReference type="PROSITE" id="PS51725">
    <property type="entry name" value="ABM"/>
    <property type="match status" value="1"/>
</dbReference>
<evidence type="ECO:0000259" key="1">
    <source>
        <dbReference type="PROSITE" id="PS51725"/>
    </source>
</evidence>
<dbReference type="Pfam" id="PF03992">
    <property type="entry name" value="ABM"/>
    <property type="match status" value="1"/>
</dbReference>
<comment type="caution">
    <text evidence="2">The sequence shown here is derived from an EMBL/GenBank/DDBJ whole genome shotgun (WGS) entry which is preliminary data.</text>
</comment>